<dbReference type="EMBL" id="JARKIF010000030">
    <property type="protein sequence ID" value="KAJ7612546.1"/>
    <property type="molecule type" value="Genomic_DNA"/>
</dbReference>
<evidence type="ECO:0000313" key="3">
    <source>
        <dbReference type="Proteomes" id="UP001221142"/>
    </source>
</evidence>
<accession>A0AAD7B6W6</accession>
<name>A0AAD7B6W6_9AGAR</name>
<keyword evidence="3" id="KW-1185">Reference proteome</keyword>
<sequence length="72" mass="7185">MDAFTITTIPSKTEESILPPVSDDSSSGTSGQCVVLRADTFELQPVNSDDGSGTSSSGGLSTIGSAGMCIVA</sequence>
<reference evidence="2" key="1">
    <citation type="submission" date="2023-03" db="EMBL/GenBank/DDBJ databases">
        <title>Massive genome expansion in bonnet fungi (Mycena s.s.) driven by repeated elements and novel gene families across ecological guilds.</title>
        <authorList>
            <consortium name="Lawrence Berkeley National Laboratory"/>
            <person name="Harder C.B."/>
            <person name="Miyauchi S."/>
            <person name="Viragh M."/>
            <person name="Kuo A."/>
            <person name="Thoen E."/>
            <person name="Andreopoulos B."/>
            <person name="Lu D."/>
            <person name="Skrede I."/>
            <person name="Drula E."/>
            <person name="Henrissat B."/>
            <person name="Morin E."/>
            <person name="Kohler A."/>
            <person name="Barry K."/>
            <person name="LaButti K."/>
            <person name="Morin E."/>
            <person name="Salamov A."/>
            <person name="Lipzen A."/>
            <person name="Mereny Z."/>
            <person name="Hegedus B."/>
            <person name="Baldrian P."/>
            <person name="Stursova M."/>
            <person name="Weitz H."/>
            <person name="Taylor A."/>
            <person name="Grigoriev I.V."/>
            <person name="Nagy L.G."/>
            <person name="Martin F."/>
            <person name="Kauserud H."/>
        </authorList>
    </citation>
    <scope>NUCLEOTIDE SEQUENCE</scope>
    <source>
        <strain evidence="2">9284</strain>
    </source>
</reference>
<feature type="compositionally biased region" description="Low complexity" evidence="1">
    <location>
        <begin position="48"/>
        <end position="72"/>
    </location>
</feature>
<gene>
    <name evidence="2" type="ORF">FB45DRAFT_1065305</name>
</gene>
<evidence type="ECO:0000313" key="2">
    <source>
        <dbReference type="EMBL" id="KAJ7612546.1"/>
    </source>
</evidence>
<organism evidence="2 3">
    <name type="scientific">Roridomyces roridus</name>
    <dbReference type="NCBI Taxonomy" id="1738132"/>
    <lineage>
        <taxon>Eukaryota</taxon>
        <taxon>Fungi</taxon>
        <taxon>Dikarya</taxon>
        <taxon>Basidiomycota</taxon>
        <taxon>Agaricomycotina</taxon>
        <taxon>Agaricomycetes</taxon>
        <taxon>Agaricomycetidae</taxon>
        <taxon>Agaricales</taxon>
        <taxon>Marasmiineae</taxon>
        <taxon>Mycenaceae</taxon>
        <taxon>Roridomyces</taxon>
    </lineage>
</organism>
<feature type="compositionally biased region" description="Polar residues" evidence="1">
    <location>
        <begin position="1"/>
        <end position="11"/>
    </location>
</feature>
<protein>
    <recommendedName>
        <fullName evidence="4">Pheromone</fullName>
    </recommendedName>
</protein>
<evidence type="ECO:0008006" key="4">
    <source>
        <dbReference type="Google" id="ProtNLM"/>
    </source>
</evidence>
<dbReference type="Proteomes" id="UP001221142">
    <property type="component" value="Unassembled WGS sequence"/>
</dbReference>
<feature type="region of interest" description="Disordered" evidence="1">
    <location>
        <begin position="1"/>
        <end position="31"/>
    </location>
</feature>
<dbReference type="AlphaFoldDB" id="A0AAD7B6W6"/>
<evidence type="ECO:0000256" key="1">
    <source>
        <dbReference type="SAM" id="MobiDB-lite"/>
    </source>
</evidence>
<proteinExistence type="predicted"/>
<comment type="caution">
    <text evidence="2">The sequence shown here is derived from an EMBL/GenBank/DDBJ whole genome shotgun (WGS) entry which is preliminary data.</text>
</comment>
<feature type="region of interest" description="Disordered" evidence="1">
    <location>
        <begin position="44"/>
        <end position="72"/>
    </location>
</feature>